<dbReference type="NCBIfam" id="NF004314">
    <property type="entry name" value="PRK05710.1-3"/>
    <property type="match status" value="1"/>
</dbReference>
<evidence type="ECO:0000313" key="11">
    <source>
        <dbReference type="Proteomes" id="UP000503004"/>
    </source>
</evidence>
<dbReference type="InterPro" id="IPR014729">
    <property type="entry name" value="Rossmann-like_a/b/a_fold"/>
</dbReference>
<dbReference type="InterPro" id="IPR022380">
    <property type="entry name" value="Glu-Q_tRNA(Asp)_Synthase"/>
</dbReference>
<evidence type="ECO:0000259" key="9">
    <source>
        <dbReference type="Pfam" id="PF00749"/>
    </source>
</evidence>
<feature type="binding site" evidence="7">
    <location>
        <position position="196"/>
    </location>
    <ligand>
        <name>L-glutamate</name>
        <dbReference type="ChEBI" id="CHEBI:29985"/>
    </ligand>
</feature>
<dbReference type="SUPFAM" id="SSF52374">
    <property type="entry name" value="Nucleotidylyl transferase"/>
    <property type="match status" value="1"/>
</dbReference>
<evidence type="ECO:0000256" key="7">
    <source>
        <dbReference type="HAMAP-Rule" id="MF_01428"/>
    </source>
</evidence>
<sequence length="302" mass="33611">MKPLLSSAPYRGRFAPSPTGPLHLGSLYTALVGFCEARRRRGAWLVRIDDADRLRCRPIHADDILRTLEKHGLWWDENVLFQSHRDEIYRAALERLVSDGLVFPCTCPRRELAASGQVYPGNCRTRDRRPPAGEHALRLRVDEAVVGFDDRLQGRFEQDLGNEVGDFVVRRRDGIPAYHLATVIDDAEQGVTEVLRGVDLLDSTPRQILLQERLGLPRPDYCHIPVLTDRGGIKLSKQAGARAVDANTPSKNLWTLLTLLGFAPEPGLLGAQPAEILDWVVARWDIRCLPAGQGIDVSGLAP</sequence>
<dbReference type="GO" id="GO:0006400">
    <property type="term" value="P:tRNA modification"/>
    <property type="evidence" value="ECO:0007669"/>
    <property type="project" value="InterPro"/>
</dbReference>
<dbReference type="GO" id="GO:0006424">
    <property type="term" value="P:glutamyl-tRNA aminoacylation"/>
    <property type="evidence" value="ECO:0007669"/>
    <property type="project" value="InterPro"/>
</dbReference>
<proteinExistence type="inferred from homology"/>
<organism evidence="10 11">
    <name type="scientific">Methylococcus geothermalis</name>
    <dbReference type="NCBI Taxonomy" id="2681310"/>
    <lineage>
        <taxon>Bacteria</taxon>
        <taxon>Pseudomonadati</taxon>
        <taxon>Pseudomonadota</taxon>
        <taxon>Gammaproteobacteria</taxon>
        <taxon>Methylococcales</taxon>
        <taxon>Methylococcaceae</taxon>
        <taxon>Methylococcus</taxon>
    </lineage>
</organism>
<dbReference type="Proteomes" id="UP000503004">
    <property type="component" value="Chromosome"/>
</dbReference>
<feature type="short sequence motif" description="'HIGH' region" evidence="7">
    <location>
        <begin position="16"/>
        <end position="26"/>
    </location>
</feature>
<keyword evidence="5 7" id="KW-0067">ATP-binding</keyword>
<evidence type="ECO:0000256" key="3">
    <source>
        <dbReference type="ARBA" id="ARBA00022741"/>
    </source>
</evidence>
<keyword evidence="8" id="KW-0648">Protein biosynthesis</keyword>
<dbReference type="InterPro" id="IPR049940">
    <property type="entry name" value="GluQ/Sye"/>
</dbReference>
<dbReference type="GO" id="GO:0004818">
    <property type="term" value="F:glutamate-tRNA ligase activity"/>
    <property type="evidence" value="ECO:0007669"/>
    <property type="project" value="TreeGrafter"/>
</dbReference>
<dbReference type="RefSeq" id="WP_169604175.1">
    <property type="nucleotide sequence ID" value="NZ_CP046565.1"/>
</dbReference>
<keyword evidence="4 7" id="KW-0862">Zinc</keyword>
<keyword evidence="6 7" id="KW-0030">Aminoacyl-tRNA synthetase</keyword>
<evidence type="ECO:0000256" key="2">
    <source>
        <dbReference type="ARBA" id="ARBA00022723"/>
    </source>
</evidence>
<keyword evidence="1 7" id="KW-0436">Ligase</keyword>
<evidence type="ECO:0000313" key="10">
    <source>
        <dbReference type="EMBL" id="QJD30898.1"/>
    </source>
</evidence>
<protein>
    <recommendedName>
        <fullName evidence="7">Glutamyl-Q tRNA(Asp) synthetase</fullName>
        <shortName evidence="7">Glu-Q-RSs</shortName>
        <ecNumber evidence="7">6.1.1.-</ecNumber>
    </recommendedName>
</protein>
<dbReference type="KEGG" id="metu:GNH96_13620"/>
<dbReference type="Gene3D" id="3.40.50.620">
    <property type="entry name" value="HUPs"/>
    <property type="match status" value="1"/>
</dbReference>
<feature type="binding site" evidence="7">
    <location>
        <begin position="13"/>
        <end position="17"/>
    </location>
    <ligand>
        <name>L-glutamate</name>
        <dbReference type="ChEBI" id="CHEBI:29985"/>
    </ligand>
</feature>
<keyword evidence="11" id="KW-1185">Reference proteome</keyword>
<dbReference type="EMBL" id="CP046565">
    <property type="protein sequence ID" value="QJD30898.1"/>
    <property type="molecule type" value="Genomic_DNA"/>
</dbReference>
<reference evidence="11" key="1">
    <citation type="submission" date="2019-12" db="EMBL/GenBank/DDBJ databases">
        <authorList>
            <person name="Awala S.I."/>
            <person name="Rhee S.K."/>
        </authorList>
    </citation>
    <scope>NUCLEOTIDE SEQUENCE [LARGE SCALE GENOMIC DNA]</scope>
    <source>
        <strain evidence="11">IM1</strain>
    </source>
</reference>
<dbReference type="PRINTS" id="PR00987">
    <property type="entry name" value="TRNASYNTHGLU"/>
</dbReference>
<dbReference type="HAMAP" id="MF_01428">
    <property type="entry name" value="Glu_Q_tRNA_synth"/>
    <property type="match status" value="1"/>
</dbReference>
<comment type="function">
    <text evidence="7">Catalyzes the tRNA-independent activation of glutamate in presence of ATP and the subsequent transfer of glutamate onto a tRNA(Asp). Glutamate is transferred on the 2-amino-5-(4,5-dihydroxy-2-cyclopenten-1-yl) moiety of the queuosine in the wobble position of the QUC anticodon.</text>
</comment>
<dbReference type="InterPro" id="IPR000924">
    <property type="entry name" value="Glu/Gln-tRNA-synth"/>
</dbReference>
<feature type="binding site" evidence="7">
    <location>
        <position position="119"/>
    </location>
    <ligand>
        <name>Zn(2+)</name>
        <dbReference type="ChEBI" id="CHEBI:29105"/>
    </ligand>
</feature>
<gene>
    <name evidence="7" type="primary">gluQ</name>
    <name evidence="10" type="ORF">GNH96_13620</name>
</gene>
<keyword evidence="3 7" id="KW-0547">Nucleotide-binding</keyword>
<comment type="cofactor">
    <cofactor evidence="7">
        <name>Zn(2+)</name>
        <dbReference type="ChEBI" id="CHEBI:29105"/>
    </cofactor>
    <text evidence="7">Binds 1 zinc ion per subunit.</text>
</comment>
<dbReference type="EC" id="6.1.1.-" evidence="7"/>
<feature type="binding site" evidence="7">
    <location>
        <position position="49"/>
    </location>
    <ligand>
        <name>L-glutamate</name>
        <dbReference type="ChEBI" id="CHEBI:29985"/>
    </ligand>
</feature>
<feature type="domain" description="Glutamyl/glutaminyl-tRNA synthetase class Ib catalytic" evidence="9">
    <location>
        <begin position="11"/>
        <end position="263"/>
    </location>
</feature>
<feature type="short sequence motif" description="'KMSKS' region" evidence="7">
    <location>
        <begin position="234"/>
        <end position="238"/>
    </location>
</feature>
<evidence type="ECO:0000256" key="6">
    <source>
        <dbReference type="ARBA" id="ARBA00023146"/>
    </source>
</evidence>
<feature type="binding site" evidence="7">
    <location>
        <position position="123"/>
    </location>
    <ligand>
        <name>Zn(2+)</name>
        <dbReference type="ChEBI" id="CHEBI:29105"/>
    </ligand>
</feature>
<dbReference type="PANTHER" id="PTHR43311">
    <property type="entry name" value="GLUTAMATE--TRNA LIGASE"/>
    <property type="match status" value="1"/>
</dbReference>
<feature type="binding site" evidence="7">
    <location>
        <position position="237"/>
    </location>
    <ligand>
        <name>ATP</name>
        <dbReference type="ChEBI" id="CHEBI:30616"/>
    </ligand>
</feature>
<comment type="similarity">
    <text evidence="7">Belongs to the class-I aminoacyl-tRNA synthetase family. GluQ subfamily.</text>
</comment>
<name>A0A858QAI3_9GAMM</name>
<dbReference type="InterPro" id="IPR020058">
    <property type="entry name" value="Glu/Gln-tRNA-synth_Ib_cat-dom"/>
</dbReference>
<dbReference type="Pfam" id="PF00749">
    <property type="entry name" value="tRNA-synt_1c"/>
    <property type="match status" value="1"/>
</dbReference>
<evidence type="ECO:0000256" key="4">
    <source>
        <dbReference type="ARBA" id="ARBA00022833"/>
    </source>
</evidence>
<feature type="binding site" evidence="7">
    <location>
        <position position="105"/>
    </location>
    <ligand>
        <name>Zn(2+)</name>
        <dbReference type="ChEBI" id="CHEBI:29105"/>
    </ligand>
</feature>
<dbReference type="GO" id="GO:0005829">
    <property type="term" value="C:cytosol"/>
    <property type="evidence" value="ECO:0007669"/>
    <property type="project" value="TreeGrafter"/>
</dbReference>
<accession>A0A858QAI3</accession>
<evidence type="ECO:0000256" key="8">
    <source>
        <dbReference type="RuleBase" id="RU363037"/>
    </source>
</evidence>
<evidence type="ECO:0000256" key="1">
    <source>
        <dbReference type="ARBA" id="ARBA00022598"/>
    </source>
</evidence>
<dbReference type="GO" id="GO:0008270">
    <property type="term" value="F:zinc ion binding"/>
    <property type="evidence" value="ECO:0007669"/>
    <property type="project" value="UniProtKB-UniRule"/>
</dbReference>
<keyword evidence="2 7" id="KW-0479">Metal-binding</keyword>
<feature type="binding site" evidence="7">
    <location>
        <position position="107"/>
    </location>
    <ligand>
        <name>Zn(2+)</name>
        <dbReference type="ChEBI" id="CHEBI:29105"/>
    </ligand>
</feature>
<dbReference type="AlphaFoldDB" id="A0A858QAI3"/>
<evidence type="ECO:0000256" key="5">
    <source>
        <dbReference type="ARBA" id="ARBA00022840"/>
    </source>
</evidence>
<feature type="binding site" evidence="7">
    <location>
        <position position="178"/>
    </location>
    <ligand>
        <name>L-glutamate</name>
        <dbReference type="ChEBI" id="CHEBI:29985"/>
    </ligand>
</feature>
<dbReference type="NCBIfam" id="TIGR03838">
    <property type="entry name" value="queuosine_YadB"/>
    <property type="match status" value="1"/>
</dbReference>
<dbReference type="PANTHER" id="PTHR43311:SF1">
    <property type="entry name" value="GLUTAMYL-Q TRNA(ASP) SYNTHETASE"/>
    <property type="match status" value="1"/>
</dbReference>
<dbReference type="GO" id="GO:0005524">
    <property type="term" value="F:ATP binding"/>
    <property type="evidence" value="ECO:0007669"/>
    <property type="project" value="UniProtKB-KW"/>
</dbReference>